<gene>
    <name evidence="12" type="ORF">US96_C0027G0009</name>
</gene>
<dbReference type="GO" id="GO:0006431">
    <property type="term" value="P:methionyl-tRNA aminoacylation"/>
    <property type="evidence" value="ECO:0007669"/>
    <property type="project" value="InterPro"/>
</dbReference>
<evidence type="ECO:0000256" key="7">
    <source>
        <dbReference type="ARBA" id="ARBA00022917"/>
    </source>
</evidence>
<evidence type="ECO:0000256" key="4">
    <source>
        <dbReference type="ARBA" id="ARBA00022598"/>
    </source>
</evidence>
<dbReference type="FunFam" id="2.170.220.10:FF:000003">
    <property type="entry name" value="Methionine--tRNA ligase"/>
    <property type="match status" value="1"/>
</dbReference>
<dbReference type="Gene3D" id="2.170.220.10">
    <property type="match status" value="1"/>
</dbReference>
<dbReference type="SUPFAM" id="SSF47323">
    <property type="entry name" value="Anticodon-binding domain of a subclass of class I aminoacyl-tRNA synthetases"/>
    <property type="match status" value="1"/>
</dbReference>
<dbReference type="GO" id="GO:0004825">
    <property type="term" value="F:methionine-tRNA ligase activity"/>
    <property type="evidence" value="ECO:0007669"/>
    <property type="project" value="UniProtKB-EC"/>
</dbReference>
<dbReference type="PANTHER" id="PTHR43326:SF1">
    <property type="entry name" value="METHIONINE--TRNA LIGASE, MITOCHONDRIAL"/>
    <property type="match status" value="1"/>
</dbReference>
<keyword evidence="8 10" id="KW-0030">Aminoacyl-tRNA synthetase</keyword>
<evidence type="ECO:0000256" key="5">
    <source>
        <dbReference type="ARBA" id="ARBA00022741"/>
    </source>
</evidence>
<dbReference type="EC" id="6.1.1.10" evidence="2"/>
<evidence type="ECO:0000256" key="6">
    <source>
        <dbReference type="ARBA" id="ARBA00022840"/>
    </source>
</evidence>
<evidence type="ECO:0000313" key="13">
    <source>
        <dbReference type="Proteomes" id="UP000034181"/>
    </source>
</evidence>
<dbReference type="NCBIfam" id="TIGR00398">
    <property type="entry name" value="metG"/>
    <property type="match status" value="1"/>
</dbReference>
<keyword evidence="4 10" id="KW-0436">Ligase</keyword>
<dbReference type="InterPro" id="IPR015413">
    <property type="entry name" value="Methionyl/Leucyl_tRNA_Synth"/>
</dbReference>
<dbReference type="Gene3D" id="1.10.730.10">
    <property type="entry name" value="Isoleucyl-tRNA Synthetase, Domain 1"/>
    <property type="match status" value="1"/>
</dbReference>
<keyword evidence="7 10" id="KW-0648">Protein biosynthesis</keyword>
<proteinExistence type="inferred from homology"/>
<accession>A0A0G0KGW9</accession>
<dbReference type="InterPro" id="IPR014758">
    <property type="entry name" value="Met-tRNA_synth"/>
</dbReference>
<dbReference type="Proteomes" id="UP000034181">
    <property type="component" value="Unassembled WGS sequence"/>
</dbReference>
<evidence type="ECO:0000256" key="10">
    <source>
        <dbReference type="RuleBase" id="RU363039"/>
    </source>
</evidence>
<keyword evidence="5 10" id="KW-0547">Nucleotide-binding</keyword>
<evidence type="ECO:0000256" key="1">
    <source>
        <dbReference type="ARBA" id="ARBA00003314"/>
    </source>
</evidence>
<dbReference type="InterPro" id="IPR023457">
    <property type="entry name" value="Met-tRNA_synth_2"/>
</dbReference>
<dbReference type="PRINTS" id="PR01041">
    <property type="entry name" value="TRNASYNTHMET"/>
</dbReference>
<protein>
    <recommendedName>
        <fullName evidence="3">Methionine--tRNA ligase</fullName>
        <ecNumber evidence="2">6.1.1.10</ecNumber>
    </recommendedName>
    <alternativeName>
        <fullName evidence="9">Methionyl-tRNA synthetase</fullName>
    </alternativeName>
</protein>
<dbReference type="AlphaFoldDB" id="A0A0G0KGW9"/>
<feature type="domain" description="Methionyl/Leucyl tRNA synthetase" evidence="11">
    <location>
        <begin position="11"/>
        <end position="153"/>
    </location>
</feature>
<comment type="similarity">
    <text evidence="10">Belongs to the class-I aminoacyl-tRNA synthetase family.</text>
</comment>
<evidence type="ECO:0000256" key="3">
    <source>
        <dbReference type="ARBA" id="ARBA00018753"/>
    </source>
</evidence>
<evidence type="ECO:0000256" key="8">
    <source>
        <dbReference type="ARBA" id="ARBA00023146"/>
    </source>
</evidence>
<evidence type="ECO:0000259" key="11">
    <source>
        <dbReference type="Pfam" id="PF09334"/>
    </source>
</evidence>
<dbReference type="PATRIC" id="fig|1618569.3.peg.633"/>
<dbReference type="Gene3D" id="3.40.50.620">
    <property type="entry name" value="HUPs"/>
    <property type="match status" value="1"/>
</dbReference>
<dbReference type="PANTHER" id="PTHR43326">
    <property type="entry name" value="METHIONYL-TRNA SYNTHETASE"/>
    <property type="match status" value="1"/>
</dbReference>
<dbReference type="InterPro" id="IPR033911">
    <property type="entry name" value="MetRS_core"/>
</dbReference>
<keyword evidence="6 10" id="KW-0067">ATP-binding</keyword>
<dbReference type="EMBL" id="LBUZ01000027">
    <property type="protein sequence ID" value="KKQ74740.1"/>
    <property type="molecule type" value="Genomic_DNA"/>
</dbReference>
<dbReference type="InterPro" id="IPR014729">
    <property type="entry name" value="Rossmann-like_a/b/a_fold"/>
</dbReference>
<comment type="function">
    <text evidence="1">Is required not only for elongation of protein synthesis but also for the initiation of all mRNA translation through initiator tRNA(fMet) aminoacylation.</text>
</comment>
<evidence type="ECO:0000256" key="2">
    <source>
        <dbReference type="ARBA" id="ARBA00012838"/>
    </source>
</evidence>
<evidence type="ECO:0000256" key="9">
    <source>
        <dbReference type="ARBA" id="ARBA00030904"/>
    </source>
</evidence>
<dbReference type="SUPFAM" id="SSF52374">
    <property type="entry name" value="Nucleotidylyl transferase"/>
    <property type="match status" value="1"/>
</dbReference>
<dbReference type="GO" id="GO:0005524">
    <property type="term" value="F:ATP binding"/>
    <property type="evidence" value="ECO:0007669"/>
    <property type="project" value="UniProtKB-KW"/>
</dbReference>
<organism evidence="12 13">
    <name type="scientific">Candidatus Woesebacteria bacterium GW2011_GWB1_38_5b</name>
    <dbReference type="NCBI Taxonomy" id="1618569"/>
    <lineage>
        <taxon>Bacteria</taxon>
        <taxon>Candidatus Woeseibacteriota</taxon>
    </lineage>
</organism>
<evidence type="ECO:0000313" key="12">
    <source>
        <dbReference type="EMBL" id="KKQ74740.1"/>
    </source>
</evidence>
<sequence>MPEEAVMNKFYISTPIYYINDVPHIGHAYTTVAADVIARYFKEKLGDENIFFLTGTDEHGAKVSSAAKEAGKEPLEFANSIVPQFESAWELLNINYSYFFRTTDPRHEKIVGVILQKIYDKGFIYEGIYEGLYCEGCEKFLTEEDLESGKCPLHPNKTPVRQKEKNYFFKLSQFRQDLIRLFETEEVKILPESRKNEILGKLKSEDLKDIAISREEVSWGIPIPWDNTQTIYVWVEALFNYYTATQFLEGKQKFWPADIHLMGKDILWFHTVIWYALLKAAELDLPKKVFAHGFFTINGEKMSKSAGNVIAPKELVDKFGADATRYLLLSQFPFGSDGDFSIEKLTQSYNANLANGLGNLVSRIAKIAESSNFGNEVKIQDFKELSNVFLLTDEDKSLSDKIENFTLLEGIEYIQNLINRINQIFDQHKPWELIKSDQTNELDSLLSECIRSILEISVLLRPFMPKTAEMIEKQFKGPKIKLLSPLFPRIK</sequence>
<comment type="caution">
    <text evidence="12">The sequence shown here is derived from an EMBL/GenBank/DDBJ whole genome shotgun (WGS) entry which is preliminary data.</text>
</comment>
<feature type="domain" description="Methionyl/Leucyl tRNA synthetase" evidence="11">
    <location>
        <begin position="157"/>
        <end position="364"/>
    </location>
</feature>
<reference evidence="12 13" key="1">
    <citation type="journal article" date="2015" name="Nature">
        <title>rRNA introns, odd ribosomes, and small enigmatic genomes across a large radiation of phyla.</title>
        <authorList>
            <person name="Brown C.T."/>
            <person name="Hug L.A."/>
            <person name="Thomas B.C."/>
            <person name="Sharon I."/>
            <person name="Castelle C.J."/>
            <person name="Singh A."/>
            <person name="Wilkins M.J."/>
            <person name="Williams K.H."/>
            <person name="Banfield J.F."/>
        </authorList>
    </citation>
    <scope>NUCLEOTIDE SEQUENCE [LARGE SCALE GENOMIC DNA]</scope>
</reference>
<dbReference type="CDD" id="cd00814">
    <property type="entry name" value="MetRS_core"/>
    <property type="match status" value="1"/>
</dbReference>
<dbReference type="Pfam" id="PF09334">
    <property type="entry name" value="tRNA-synt_1g"/>
    <property type="match status" value="2"/>
</dbReference>
<dbReference type="InterPro" id="IPR009080">
    <property type="entry name" value="tRNAsynth_Ia_anticodon-bd"/>
</dbReference>
<name>A0A0G0KGW9_9BACT</name>